<dbReference type="RefSeq" id="WP_042903181.1">
    <property type="nucleotide sequence ID" value="NZ_JAHMJZ010000032.1"/>
</dbReference>
<comment type="caution">
    <text evidence="2">The sequence shown here is derived from an EMBL/GenBank/DDBJ whole genome shotgun (WGS) entry which is preliminary data.</text>
</comment>
<dbReference type="AlphaFoldDB" id="A0A081R2C1"/>
<evidence type="ECO:0000313" key="2">
    <source>
        <dbReference type="EMBL" id="KEQ49344.1"/>
    </source>
</evidence>
<organism evidence="2 3">
    <name type="scientific">Streptococcus oralis</name>
    <dbReference type="NCBI Taxonomy" id="1303"/>
    <lineage>
        <taxon>Bacteria</taxon>
        <taxon>Bacillati</taxon>
        <taxon>Bacillota</taxon>
        <taxon>Bacilli</taxon>
        <taxon>Lactobacillales</taxon>
        <taxon>Streptococcaceae</taxon>
        <taxon>Streptococcus</taxon>
    </lineage>
</organism>
<evidence type="ECO:0000256" key="1">
    <source>
        <dbReference type="SAM" id="MobiDB-lite"/>
    </source>
</evidence>
<sequence>MKRIDPERIKSIKASINASTNEIPDDIRSLIDAPVTGNFEDCVKRTKATMESLVTTVDSLDQYLDSVADAFAATEAALAAAIDGGIYIKAPESRAERRERYIQGGKNSQERHNRRKMVEIAESQYSDFP</sequence>
<dbReference type="PATRIC" id="fig|1303.44.peg.1929"/>
<dbReference type="Proteomes" id="UP000028098">
    <property type="component" value="Unassembled WGS sequence"/>
</dbReference>
<proteinExistence type="predicted"/>
<evidence type="ECO:0000313" key="3">
    <source>
        <dbReference type="Proteomes" id="UP000028098"/>
    </source>
</evidence>
<dbReference type="EMBL" id="JPGB01000007">
    <property type="protein sequence ID" value="KEQ49344.1"/>
    <property type="molecule type" value="Genomic_DNA"/>
</dbReference>
<feature type="region of interest" description="Disordered" evidence="1">
    <location>
        <begin position="101"/>
        <end position="129"/>
    </location>
</feature>
<gene>
    <name evidence="2" type="primary">grpE2</name>
    <name evidence="2" type="ORF">SK143_2020</name>
</gene>
<name>A0A081R2C1_STROR</name>
<protein>
    <submittedName>
        <fullName evidence="2">Chaperone GrpE</fullName>
    </submittedName>
</protein>
<accession>A0A081R2C1</accession>
<reference evidence="2 3" key="1">
    <citation type="submission" date="2014-05" db="EMBL/GenBank/DDBJ databases">
        <authorList>
            <person name="Daugherty S.C."/>
            <person name="Tallon L.J."/>
            <person name="Sadzewicz L."/>
            <person name="Kilian M."/>
            <person name="Tettelin H."/>
        </authorList>
    </citation>
    <scope>NUCLEOTIDE SEQUENCE [LARGE SCALE GENOMIC DNA]</scope>
    <source>
        <strain evidence="2 3">SK143</strain>
    </source>
</reference>
<feature type="compositionally biased region" description="Basic and acidic residues" evidence="1">
    <location>
        <begin position="108"/>
        <end position="119"/>
    </location>
</feature>